<dbReference type="VEuPathDB" id="CryptoDB:CMU_009480"/>
<proteinExistence type="predicted"/>
<organism evidence="3 4">
    <name type="scientific">Cryptosporidium muris (strain RN66)</name>
    <dbReference type="NCBI Taxonomy" id="441375"/>
    <lineage>
        <taxon>Eukaryota</taxon>
        <taxon>Sar</taxon>
        <taxon>Alveolata</taxon>
        <taxon>Apicomplexa</taxon>
        <taxon>Conoidasida</taxon>
        <taxon>Coccidia</taxon>
        <taxon>Eucoccidiorida</taxon>
        <taxon>Eimeriorina</taxon>
        <taxon>Cryptosporidiidae</taxon>
        <taxon>Cryptosporidium</taxon>
    </lineage>
</organism>
<feature type="region of interest" description="Disordered" evidence="1">
    <location>
        <begin position="253"/>
        <end position="275"/>
    </location>
</feature>
<gene>
    <name evidence="3" type="ORF">CMU_009480</name>
</gene>
<feature type="transmembrane region" description="Helical" evidence="2">
    <location>
        <begin position="64"/>
        <end position="86"/>
    </location>
</feature>
<feature type="transmembrane region" description="Helical" evidence="2">
    <location>
        <begin position="98"/>
        <end position="125"/>
    </location>
</feature>
<dbReference type="OrthoDB" id="340148at2759"/>
<keyword evidence="4" id="KW-1185">Reference proteome</keyword>
<sequence length="353" mass="39997">MRQNSRASYNNNECGAALQLPLRLPYPGNSNRIFNYQKYGPYPEFLFCIPARPLITVFGCDLDIFVRFVSVFSIIVWIMMLILEFLHLYNRGTSESSLTLIIIISILGILGILSGIFCGIVGYIGCTICNPSCLYPFFVHLNFQTIATLYAAIASYFRGYTKYTIIYLFFLAGGLISLFPTWSLYVHAYIHGIPPNLTLPTGLLSDVWRARDKKQREKGREELESLYPSQQKSETQSYTGIIKDSSIRFITPPKSPGNNSIQNNQNLSPKTPSFGVRESLSKDSIQYEKKLMQLYLPASPNSSKINTDIAIKKLLRWSKPKSGNGIFVPKLARNSKKDNLIINKVRVSRTIKR</sequence>
<dbReference type="Proteomes" id="UP000001460">
    <property type="component" value="Unassembled WGS sequence"/>
</dbReference>
<dbReference type="AlphaFoldDB" id="B6AE15"/>
<keyword evidence="2" id="KW-0812">Transmembrane</keyword>
<feature type="compositionally biased region" description="Polar residues" evidence="1">
    <location>
        <begin position="256"/>
        <end position="271"/>
    </location>
</feature>
<reference evidence="3" key="1">
    <citation type="submission" date="2008-06" db="EMBL/GenBank/DDBJ databases">
        <authorList>
            <person name="Lorenzi H."/>
            <person name="Inman J."/>
            <person name="Miller J."/>
            <person name="Schobel S."/>
            <person name="Amedeo P."/>
            <person name="Caler E.V."/>
            <person name="da Silva J."/>
        </authorList>
    </citation>
    <scope>NUCLEOTIDE SEQUENCE [LARGE SCALE GENOMIC DNA]</scope>
    <source>
        <strain evidence="3">RN66</strain>
    </source>
</reference>
<keyword evidence="2" id="KW-0472">Membrane</keyword>
<name>B6AE15_CRYMR</name>
<feature type="transmembrane region" description="Helical" evidence="2">
    <location>
        <begin position="164"/>
        <end position="182"/>
    </location>
</feature>
<evidence type="ECO:0000256" key="1">
    <source>
        <dbReference type="SAM" id="MobiDB-lite"/>
    </source>
</evidence>
<dbReference type="GeneID" id="6996006"/>
<accession>B6AE15</accession>
<evidence type="ECO:0000256" key="2">
    <source>
        <dbReference type="SAM" id="Phobius"/>
    </source>
</evidence>
<protein>
    <submittedName>
        <fullName evidence="3">Uncharacterized protein</fullName>
    </submittedName>
</protein>
<keyword evidence="2" id="KW-1133">Transmembrane helix</keyword>
<evidence type="ECO:0000313" key="3">
    <source>
        <dbReference type="EMBL" id="EEA06456.1"/>
    </source>
</evidence>
<feature type="transmembrane region" description="Helical" evidence="2">
    <location>
        <begin position="137"/>
        <end position="157"/>
    </location>
</feature>
<dbReference type="EMBL" id="DS989729">
    <property type="protein sequence ID" value="EEA06456.1"/>
    <property type="molecule type" value="Genomic_DNA"/>
</dbReference>
<dbReference type="RefSeq" id="XP_002140805.1">
    <property type="nucleotide sequence ID" value="XM_002140769.1"/>
</dbReference>
<evidence type="ECO:0000313" key="4">
    <source>
        <dbReference type="Proteomes" id="UP000001460"/>
    </source>
</evidence>